<keyword evidence="1" id="KW-0812">Transmembrane</keyword>
<feature type="transmembrane region" description="Helical" evidence="1">
    <location>
        <begin position="21"/>
        <end position="40"/>
    </location>
</feature>
<dbReference type="AlphaFoldDB" id="A0A1N7AHE1"/>
<dbReference type="STRING" id="34027.SAMN05421829_11456"/>
<sequence>MKQRWAHNSRPFPTMEIGMEHVLGVVVLFGIIAWACVRAMRGPRA</sequence>
<keyword evidence="1" id="KW-1133">Transmembrane helix</keyword>
<gene>
    <name evidence="2" type="ORF">SAMN05421829_11456</name>
</gene>
<protein>
    <submittedName>
        <fullName evidence="2">Uncharacterized protein</fullName>
    </submittedName>
</protein>
<accession>A0A1N7AHE1</accession>
<evidence type="ECO:0000256" key="1">
    <source>
        <dbReference type="SAM" id="Phobius"/>
    </source>
</evidence>
<dbReference type="EMBL" id="FTMD01000014">
    <property type="protein sequence ID" value="SIR38401.1"/>
    <property type="molecule type" value="Genomic_DNA"/>
</dbReference>
<name>A0A1N7AHE1_9RHOO</name>
<keyword evidence="1" id="KW-0472">Membrane</keyword>
<proteinExistence type="predicted"/>
<dbReference type="Proteomes" id="UP000186819">
    <property type="component" value="Unassembled WGS sequence"/>
</dbReference>
<organism evidence="2 3">
    <name type="scientific">Aromatoleum tolulyticum</name>
    <dbReference type="NCBI Taxonomy" id="34027"/>
    <lineage>
        <taxon>Bacteria</taxon>
        <taxon>Pseudomonadati</taxon>
        <taxon>Pseudomonadota</taxon>
        <taxon>Betaproteobacteria</taxon>
        <taxon>Rhodocyclales</taxon>
        <taxon>Rhodocyclaceae</taxon>
        <taxon>Aromatoleum</taxon>
    </lineage>
</organism>
<evidence type="ECO:0000313" key="2">
    <source>
        <dbReference type="EMBL" id="SIR38401.1"/>
    </source>
</evidence>
<evidence type="ECO:0000313" key="3">
    <source>
        <dbReference type="Proteomes" id="UP000186819"/>
    </source>
</evidence>
<keyword evidence="3" id="KW-1185">Reference proteome</keyword>
<reference evidence="3" key="1">
    <citation type="submission" date="2017-01" db="EMBL/GenBank/DDBJ databases">
        <authorList>
            <person name="Varghese N."/>
            <person name="Submissions S."/>
        </authorList>
    </citation>
    <scope>NUCLEOTIDE SEQUENCE [LARGE SCALE GENOMIC DNA]</scope>
    <source>
        <strain evidence="3">ATCC 51758</strain>
    </source>
</reference>